<sequence length="1334" mass="145213">MSSSIAISVPSQSTLDVFCSTNKVSPVSMAKLAFATVLHQYFDLSEFTCAEALPKDHDDHTRYPITRSRQVKYVSELASTISIRAAFGLRETDLSSDDDLAPLLVNHTITATLNGGLLANRPRASLVFAKTVPTPTEALFSSLAAQHNGLGLVVYLDEVSLSGHMLYNIDQVSEFVATGFVDAFAAALQCISSIPLDTFIADLDICGAQSRATISKWNQHSTSIPNKLLHDLVGQGFVHKPDAIAILSWDGQMSYSELDKRSSALAAYLMDTYDLKPGKKVALCFEKCTWAIVSMLAVLKAGAAYCCLDPSHPRARHDSIIHTLNASLVLTSTLYESRFDGHCVLVPTVELVRQQRHYRPTDVQPSDTCIVAFTSGSTGNPKGIVHTHNSLVTGILSNAPPQHLDREGVSTYQWSSFTFDVSMTEIYAPLIYGGRICIPSDEERLNNVEESMNRMAVNWAYFTPSFARLFAQYNLPSLQTLLMGGEVVTSDDINAWNNRVKVIHSYGPAESATFFLAEFNGPCPKIVPVGPAPNTYAWIVNPDNPELLSPLGAIGEMLYEGPGLLKEYLGDPKKTKEVLIDAPSWRQSLDAPASSSKLYKSGDLVRYLPDGTMMYIGRKDTMVKVRGQKLEVEEVESVIRKSLGGSSQVAVDVATPAEKDQEIEANIKSKLPITDVAVDLVELHGSGPRLVAFLKCSEDRDLDGNTNGGCPGTLQSSSVSDGKMSILIAHIRSRLIETLPGYMVPRIYIPLATLPLNSNGKLDRAKLKEHARNLSTSELFKYTESGSSEEVLTEIPQDDTVALEVSEILVNILRRPESKGENPLKGKNATLENLGLDSLRTVSLARSVNDFYGLNIPVKTFRRVNLNVRDIAEIVRSRDQVVPQSEEHARAANILQDIKELDKELAGVQPYQHVLPKMRLQTGKSVVFLTGATGFLGSQILRQLLALASVSKVIVLVRARDASAGFQRIVAAGTTARWWSPALASRIEVWPGDLARPRLGVSMDQWARLEGTCAQESEAVTAIIHNGAVVNWSSSYERLRATNVLSTVQILKLALAGAGPLQHCTYVSGGEMHLSEIAIADDPSGLSSADGYSQSKFASDVLVHRCVARAPAGQRINMVKPGIIIGTATEGISNTDDFIWRLVAGACEAGAFVDGEQDAVICLAGADHVAQSIIHACLGSRCDRDSAPEALKMTEGISVSDFWRAVSEGTGLMLRAMDPDDWLRVVNANVSRQGSSHPLWPVMEWVEQRKGRIGDARLAMCKASSCSGHCLEPGLGQGNNAHVVECRQDKETRDKTLQALRKSVEYLSSLRFLQGEAVLNSARQDVFRRSGVNG</sequence>
<reference evidence="4 5" key="1">
    <citation type="submission" date="2018-06" db="EMBL/GenBank/DDBJ databases">
        <title>Complete Genomes of Monosporascus.</title>
        <authorList>
            <person name="Robinson A.J."/>
            <person name="Natvig D.O."/>
        </authorList>
    </citation>
    <scope>NUCLEOTIDE SEQUENCE [LARGE SCALE GENOMIC DNA]</scope>
    <source>
        <strain evidence="4 5">CBS 609.92</strain>
    </source>
</reference>
<dbReference type="PANTHER" id="PTHR44845">
    <property type="entry name" value="CARRIER DOMAIN-CONTAINING PROTEIN"/>
    <property type="match status" value="1"/>
</dbReference>
<dbReference type="Pfam" id="PF07993">
    <property type="entry name" value="NAD_binding_4"/>
    <property type="match status" value="1"/>
</dbReference>
<dbReference type="Proteomes" id="UP000294003">
    <property type="component" value="Unassembled WGS sequence"/>
</dbReference>
<dbReference type="InterPro" id="IPR000873">
    <property type="entry name" value="AMP-dep_synth/lig_dom"/>
</dbReference>
<evidence type="ECO:0000259" key="3">
    <source>
        <dbReference type="PROSITE" id="PS50075"/>
    </source>
</evidence>
<accession>A0ABY0HHL0</accession>
<evidence type="ECO:0000313" key="5">
    <source>
        <dbReference type="Proteomes" id="UP000294003"/>
    </source>
</evidence>
<dbReference type="InterPro" id="IPR042099">
    <property type="entry name" value="ANL_N_sf"/>
</dbReference>
<dbReference type="Pfam" id="PF00501">
    <property type="entry name" value="AMP-binding"/>
    <property type="match status" value="1"/>
</dbReference>
<dbReference type="PROSITE" id="PS00455">
    <property type="entry name" value="AMP_BINDING"/>
    <property type="match status" value="1"/>
</dbReference>
<dbReference type="Gene3D" id="3.40.50.720">
    <property type="entry name" value="NAD(P)-binding Rossmann-like Domain"/>
    <property type="match status" value="1"/>
</dbReference>
<organism evidence="4 5">
    <name type="scientific">Monosporascus cannonballus</name>
    <dbReference type="NCBI Taxonomy" id="155416"/>
    <lineage>
        <taxon>Eukaryota</taxon>
        <taxon>Fungi</taxon>
        <taxon>Dikarya</taxon>
        <taxon>Ascomycota</taxon>
        <taxon>Pezizomycotina</taxon>
        <taxon>Sordariomycetes</taxon>
        <taxon>Xylariomycetidae</taxon>
        <taxon>Xylariales</taxon>
        <taxon>Xylariales incertae sedis</taxon>
        <taxon>Monosporascus</taxon>
    </lineage>
</organism>
<gene>
    <name evidence="4" type="ORF">DL762_002450</name>
</gene>
<keyword evidence="1" id="KW-0596">Phosphopantetheine</keyword>
<dbReference type="NCBIfam" id="TIGR01746">
    <property type="entry name" value="Thioester-redct"/>
    <property type="match status" value="1"/>
</dbReference>
<dbReference type="EMBL" id="QJNS01000047">
    <property type="protein sequence ID" value="RYO90910.1"/>
    <property type="molecule type" value="Genomic_DNA"/>
</dbReference>
<comment type="caution">
    <text evidence="4">The sequence shown here is derived from an EMBL/GenBank/DDBJ whole genome shotgun (WGS) entry which is preliminary data.</text>
</comment>
<keyword evidence="5" id="KW-1185">Reference proteome</keyword>
<dbReference type="Pfam" id="PF00550">
    <property type="entry name" value="PP-binding"/>
    <property type="match status" value="1"/>
</dbReference>
<dbReference type="PANTHER" id="PTHR44845:SF4">
    <property type="entry name" value="NONRIBOSOMAL PEPTIDE SYNTHASE INPA"/>
    <property type="match status" value="1"/>
</dbReference>
<feature type="domain" description="Carrier" evidence="3">
    <location>
        <begin position="799"/>
        <end position="879"/>
    </location>
</feature>
<dbReference type="Gene3D" id="1.10.1200.10">
    <property type="entry name" value="ACP-like"/>
    <property type="match status" value="1"/>
</dbReference>
<dbReference type="InterPro" id="IPR010080">
    <property type="entry name" value="Thioester_reductase-like_dom"/>
</dbReference>
<dbReference type="InterPro" id="IPR009081">
    <property type="entry name" value="PP-bd_ACP"/>
</dbReference>
<dbReference type="SUPFAM" id="SSF47336">
    <property type="entry name" value="ACP-like"/>
    <property type="match status" value="1"/>
</dbReference>
<proteinExistence type="predicted"/>
<dbReference type="InterPro" id="IPR045851">
    <property type="entry name" value="AMP-bd_C_sf"/>
</dbReference>
<dbReference type="SUPFAM" id="SSF51735">
    <property type="entry name" value="NAD(P)-binding Rossmann-fold domains"/>
    <property type="match status" value="1"/>
</dbReference>
<dbReference type="PROSITE" id="PS50075">
    <property type="entry name" value="CARRIER"/>
    <property type="match status" value="1"/>
</dbReference>
<dbReference type="CDD" id="cd05918">
    <property type="entry name" value="A_NRPS_SidN3_like"/>
    <property type="match status" value="1"/>
</dbReference>
<evidence type="ECO:0000256" key="2">
    <source>
        <dbReference type="ARBA" id="ARBA00022553"/>
    </source>
</evidence>
<evidence type="ECO:0000256" key="1">
    <source>
        <dbReference type="ARBA" id="ARBA00022450"/>
    </source>
</evidence>
<dbReference type="Gene3D" id="3.40.50.12780">
    <property type="entry name" value="N-terminal domain of ligase-like"/>
    <property type="match status" value="1"/>
</dbReference>
<name>A0ABY0HHL0_9PEZI</name>
<protein>
    <recommendedName>
        <fullName evidence="3">Carrier domain-containing protein</fullName>
    </recommendedName>
</protein>
<dbReference type="InterPro" id="IPR036291">
    <property type="entry name" value="NAD(P)-bd_dom_sf"/>
</dbReference>
<dbReference type="SUPFAM" id="SSF56801">
    <property type="entry name" value="Acetyl-CoA synthetase-like"/>
    <property type="match status" value="1"/>
</dbReference>
<dbReference type="InterPro" id="IPR013120">
    <property type="entry name" value="FAR_NAD-bd"/>
</dbReference>
<dbReference type="InterPro" id="IPR020845">
    <property type="entry name" value="AMP-binding_CS"/>
</dbReference>
<dbReference type="InterPro" id="IPR036736">
    <property type="entry name" value="ACP-like_sf"/>
</dbReference>
<dbReference type="Gene3D" id="3.30.300.30">
    <property type="match status" value="1"/>
</dbReference>
<evidence type="ECO:0000313" key="4">
    <source>
        <dbReference type="EMBL" id="RYO90910.1"/>
    </source>
</evidence>
<keyword evidence="2" id="KW-0597">Phosphoprotein</keyword>